<dbReference type="Proteomes" id="UP000321393">
    <property type="component" value="Unassembled WGS sequence"/>
</dbReference>
<keyword evidence="3" id="KW-0675">Receptor</keyword>
<evidence type="ECO:0000313" key="4">
    <source>
        <dbReference type="Proteomes" id="UP000321393"/>
    </source>
</evidence>
<accession>A0A5A7ULL1</accession>
<organism evidence="2 4">
    <name type="scientific">Cucumis melo var. makuwa</name>
    <name type="common">Oriental melon</name>
    <dbReference type="NCBI Taxonomy" id="1194695"/>
    <lineage>
        <taxon>Eukaryota</taxon>
        <taxon>Viridiplantae</taxon>
        <taxon>Streptophyta</taxon>
        <taxon>Embryophyta</taxon>
        <taxon>Tracheophyta</taxon>
        <taxon>Spermatophyta</taxon>
        <taxon>Magnoliopsida</taxon>
        <taxon>eudicotyledons</taxon>
        <taxon>Gunneridae</taxon>
        <taxon>Pentapetalae</taxon>
        <taxon>rosids</taxon>
        <taxon>fabids</taxon>
        <taxon>Cucurbitales</taxon>
        <taxon>Cucurbitaceae</taxon>
        <taxon>Benincaseae</taxon>
        <taxon>Cucumis</taxon>
    </lineage>
</organism>
<dbReference type="EMBL" id="SSTD01012116">
    <property type="protein sequence ID" value="TYK08949.1"/>
    <property type="molecule type" value="Genomic_DNA"/>
</dbReference>
<keyword evidence="2" id="KW-0808">Transferase</keyword>
<evidence type="ECO:0000259" key="1">
    <source>
        <dbReference type="Pfam" id="PF07727"/>
    </source>
</evidence>
<dbReference type="SUPFAM" id="SSF56672">
    <property type="entry name" value="DNA/RNA polymerases"/>
    <property type="match status" value="1"/>
</dbReference>
<evidence type="ECO:0000313" key="2">
    <source>
        <dbReference type="EMBL" id="KAA0055467.1"/>
    </source>
</evidence>
<dbReference type="InterPro" id="IPR043502">
    <property type="entry name" value="DNA/RNA_pol_sf"/>
</dbReference>
<dbReference type="Pfam" id="PF07727">
    <property type="entry name" value="RVT_2"/>
    <property type="match status" value="1"/>
</dbReference>
<dbReference type="STRING" id="1194695.A0A5A7ULL1"/>
<evidence type="ECO:0000313" key="3">
    <source>
        <dbReference type="EMBL" id="TYK08949.1"/>
    </source>
</evidence>
<dbReference type="Proteomes" id="UP000321947">
    <property type="component" value="Unassembled WGS sequence"/>
</dbReference>
<comment type="caution">
    <text evidence="2">The sequence shown here is derived from an EMBL/GenBank/DDBJ whole genome shotgun (WGS) entry which is preliminary data.</text>
</comment>
<sequence length="99" mass="11407">MEEMKTLKKNKTWEIFAIPKGHKTVGCKWVFSLKYKADGMLDRHKARLVAKGFTHTYGIDYSKTFSPVTKLNTVKVLLSVAVNKDWPLYQLDVKNAFVN</sequence>
<dbReference type="OrthoDB" id="411615at2759"/>
<dbReference type="InterPro" id="IPR013103">
    <property type="entry name" value="RVT_2"/>
</dbReference>
<keyword evidence="2" id="KW-0418">Kinase</keyword>
<evidence type="ECO:0000313" key="5">
    <source>
        <dbReference type="Proteomes" id="UP000321947"/>
    </source>
</evidence>
<dbReference type="AlphaFoldDB" id="A0A5A7ULL1"/>
<dbReference type="EMBL" id="SSTE01008534">
    <property type="protein sequence ID" value="KAA0055467.1"/>
    <property type="molecule type" value="Genomic_DNA"/>
</dbReference>
<gene>
    <name evidence="3" type="ORF">E5676_scaffold314G00400</name>
    <name evidence="2" type="ORF">E6C27_scaffold221G00400</name>
</gene>
<proteinExistence type="predicted"/>
<name>A0A5A7ULL1_CUCMM</name>
<feature type="domain" description="Reverse transcriptase Ty1/copia-type" evidence="1">
    <location>
        <begin position="10"/>
        <end position="99"/>
    </location>
</feature>
<protein>
    <submittedName>
        <fullName evidence="2">Cysteine-rich RLK (Receptor-like protein kinase) 8</fullName>
    </submittedName>
</protein>
<dbReference type="GO" id="GO:0016301">
    <property type="term" value="F:kinase activity"/>
    <property type="evidence" value="ECO:0007669"/>
    <property type="project" value="UniProtKB-KW"/>
</dbReference>
<reference evidence="4 5" key="1">
    <citation type="submission" date="2019-08" db="EMBL/GenBank/DDBJ databases">
        <title>Draft genome sequences of two oriental melons (Cucumis melo L. var makuwa).</title>
        <authorList>
            <person name="Kwon S.-Y."/>
        </authorList>
    </citation>
    <scope>NUCLEOTIDE SEQUENCE [LARGE SCALE GENOMIC DNA]</scope>
    <source>
        <strain evidence="5">cv. Chang Bougi</strain>
        <strain evidence="4">cv. SW 3</strain>
        <tissue evidence="2">Leaf</tissue>
    </source>
</reference>